<feature type="compositionally biased region" description="Acidic residues" evidence="1">
    <location>
        <begin position="319"/>
        <end position="331"/>
    </location>
</feature>
<dbReference type="Pfam" id="PF07728">
    <property type="entry name" value="AAA_5"/>
    <property type="match status" value="1"/>
</dbReference>
<dbReference type="GO" id="GO:0005524">
    <property type="term" value="F:ATP binding"/>
    <property type="evidence" value="ECO:0007669"/>
    <property type="project" value="InterPro"/>
</dbReference>
<protein>
    <recommendedName>
        <fullName evidence="2">ATPase dynein-related AAA domain-containing protein</fullName>
    </recommendedName>
</protein>
<dbReference type="InterPro" id="IPR027417">
    <property type="entry name" value="P-loop_NTPase"/>
</dbReference>
<accession>Q3KCV4</accession>
<dbReference type="EMBL" id="CP000094">
    <property type="protein sequence ID" value="ABA74401.1"/>
    <property type="molecule type" value="Genomic_DNA"/>
</dbReference>
<dbReference type="PANTHER" id="PTHR37291">
    <property type="entry name" value="5-METHYLCYTOSINE-SPECIFIC RESTRICTION ENZYME B"/>
    <property type="match status" value="1"/>
</dbReference>
<gene>
    <name evidence="3" type="ordered locus">Pfl01_2660</name>
</gene>
<evidence type="ECO:0000313" key="3">
    <source>
        <dbReference type="EMBL" id="ABA74401.1"/>
    </source>
</evidence>
<dbReference type="InterPro" id="IPR011704">
    <property type="entry name" value="ATPase_dyneun-rel_AAA"/>
</dbReference>
<name>Q3KCV4_PSEPF</name>
<dbReference type="GO" id="GO:0016887">
    <property type="term" value="F:ATP hydrolysis activity"/>
    <property type="evidence" value="ECO:0007669"/>
    <property type="project" value="InterPro"/>
</dbReference>
<dbReference type="RefSeq" id="WP_011334073.1">
    <property type="nucleotide sequence ID" value="NC_007492.2"/>
</dbReference>
<proteinExistence type="predicted"/>
<evidence type="ECO:0000259" key="2">
    <source>
        <dbReference type="Pfam" id="PF07728"/>
    </source>
</evidence>
<dbReference type="eggNOG" id="COG1401">
    <property type="taxonomic scope" value="Bacteria"/>
</dbReference>
<dbReference type="Proteomes" id="UP000002704">
    <property type="component" value="Chromosome"/>
</dbReference>
<organism evidence="3 4">
    <name type="scientific">Pseudomonas fluorescens (strain Pf0-1)</name>
    <dbReference type="NCBI Taxonomy" id="205922"/>
    <lineage>
        <taxon>Bacteria</taxon>
        <taxon>Pseudomonadati</taxon>
        <taxon>Pseudomonadota</taxon>
        <taxon>Gammaproteobacteria</taxon>
        <taxon>Pseudomonadales</taxon>
        <taxon>Pseudomonadaceae</taxon>
        <taxon>Pseudomonas</taxon>
    </lineage>
</organism>
<feature type="region of interest" description="Disordered" evidence="1">
    <location>
        <begin position="307"/>
        <end position="331"/>
    </location>
</feature>
<evidence type="ECO:0000313" key="4">
    <source>
        <dbReference type="Proteomes" id="UP000002704"/>
    </source>
</evidence>
<dbReference type="HOGENOM" id="CLU_008747_4_1_6"/>
<dbReference type="InterPro" id="IPR052934">
    <property type="entry name" value="Methyl-DNA_Rec/Restrict_Enz"/>
</dbReference>
<dbReference type="PANTHER" id="PTHR37291:SF1">
    <property type="entry name" value="TYPE IV METHYL-DIRECTED RESTRICTION ENZYME ECOKMCRB SUBUNIT"/>
    <property type="match status" value="1"/>
</dbReference>
<feature type="domain" description="ATPase dynein-related AAA" evidence="2">
    <location>
        <begin position="352"/>
        <end position="521"/>
    </location>
</feature>
<dbReference type="Gene3D" id="3.40.50.300">
    <property type="entry name" value="P-loop containing nucleotide triphosphate hydrolases"/>
    <property type="match status" value="1"/>
</dbReference>
<evidence type="ECO:0000256" key="1">
    <source>
        <dbReference type="SAM" id="MobiDB-lite"/>
    </source>
</evidence>
<dbReference type="KEGG" id="pfo:Pfl01_2660"/>
<dbReference type="REBASE" id="11454">
    <property type="entry name" value="PflCMcrBC2P"/>
</dbReference>
<dbReference type="SUPFAM" id="SSF52540">
    <property type="entry name" value="P-loop containing nucleoside triphosphate hydrolases"/>
    <property type="match status" value="1"/>
</dbReference>
<reference evidence="3 4" key="1">
    <citation type="journal article" date="2009" name="Genome Biol.">
        <title>Genomic and genetic analyses of diversity and plant interactions of Pseudomonas fluorescens.</title>
        <authorList>
            <person name="Silby M.W."/>
            <person name="Cerdeno-Tarraga A.M."/>
            <person name="Vernikos G.S."/>
            <person name="Giddens S.R."/>
            <person name="Jackson R.W."/>
            <person name="Preston G.M."/>
            <person name="Zhang X.X."/>
            <person name="Moon C.D."/>
            <person name="Gehrig S.M."/>
            <person name="Godfrey S.A."/>
            <person name="Knight C.G."/>
            <person name="Malone J.G."/>
            <person name="Robinson Z."/>
            <person name="Spiers A.J."/>
            <person name="Harris S."/>
            <person name="Challis G.L."/>
            <person name="Yaxley A.M."/>
            <person name="Harris D."/>
            <person name="Seeger K."/>
            <person name="Murphy L."/>
            <person name="Rutter S."/>
            <person name="Squares R."/>
            <person name="Quail M.A."/>
            <person name="Saunders E."/>
            <person name="Mavromatis K."/>
            <person name="Brettin T.S."/>
            <person name="Bentley S.D."/>
            <person name="Hothersall J."/>
            <person name="Stephens E."/>
            <person name="Thomas C.M."/>
            <person name="Parkhill J."/>
            <person name="Levy S.B."/>
            <person name="Rainey P.B."/>
            <person name="Thomson N.R."/>
        </authorList>
    </citation>
    <scope>NUCLEOTIDE SEQUENCE [LARGE SCALE GENOMIC DNA]</scope>
    <source>
        <strain evidence="3 4">Pf0-1</strain>
    </source>
</reference>
<sequence length="678" mass="76898">MTSVAPTYFTQDQFQCLRTWHDRPFDKTDASHRQAYRQLREAYDITKDWAYALQHRVFPDSTAPRVIRRPISQWYRKFLGYNWARIYPRRDAPLGLAYTVGIDATKGFVVKLDLVDTKIADDGLRERYEKLRGPFGASPIVAILPAEEGLKRGFHGIVEWSAAAITHFGIGYDEMADQLGLTTAPTDAEILRHFEVSKDFKLRQPQWSRETTQLFVRLAVAIHRVGFDWWSTKSTNAQLVFGWKQKSAIRGSSVGVLFVQANRVSVRWVSFGDVSTISKNLELSEELVASVEAVNAQKTGVWPQQIQQSNRPGFWPDDYSSEEEAGGEEGEQPVGLVLTVGATAPRNEIYFGPPGTGKTRTLQHLLSGKYTSADGIKRYEFVTFHQSYGYEEFVEGLRPVLVDSEGPTVDGNAESAASKDVRYEIKKGAFLRLCEKAQADPHQQYAMVIDEINRGNISKIFGELITLIEADKRKGGEYEVTLTLPYSGKSFSVPSNVDVIGTMNTADRSLALVDTALRRRFEFVELMPDPRVLTEIKVVSGEHEIQLDRLLTALNARIEALYDREHTIGHAYFTPLKNLVPEARFEALVTIFRTRILPLLEEYFFEDWQKVRLVLGDNQKTDEALQFVHERNADRGSKTLFGTRDDLDEYSLRPQYRLNKEVFGSPPAYVGVYATFAE</sequence>
<dbReference type="AlphaFoldDB" id="Q3KCV4"/>